<keyword evidence="12" id="KW-1185">Reference proteome</keyword>
<evidence type="ECO:0000256" key="5">
    <source>
        <dbReference type="ARBA" id="ARBA00022801"/>
    </source>
</evidence>
<accession>A0ABU3BEL2</accession>
<keyword evidence="8" id="KW-1015">Disulfide bond</keyword>
<dbReference type="PANTHER" id="PTHR47466:SF1">
    <property type="entry name" value="METALLOPROTEASE MEP1 (AFU_ORTHOLOGUE AFUA_1G07730)-RELATED"/>
    <property type="match status" value="1"/>
</dbReference>
<evidence type="ECO:0000259" key="10">
    <source>
        <dbReference type="Pfam" id="PF05572"/>
    </source>
</evidence>
<dbReference type="Pfam" id="PF05572">
    <property type="entry name" value="Peptidase_M43"/>
    <property type="match status" value="1"/>
</dbReference>
<evidence type="ECO:0000256" key="1">
    <source>
        <dbReference type="ARBA" id="ARBA00008721"/>
    </source>
</evidence>
<evidence type="ECO:0000256" key="7">
    <source>
        <dbReference type="ARBA" id="ARBA00023049"/>
    </source>
</evidence>
<evidence type="ECO:0000256" key="4">
    <source>
        <dbReference type="ARBA" id="ARBA00022729"/>
    </source>
</evidence>
<dbReference type="EMBL" id="JAVRHU010000001">
    <property type="protein sequence ID" value="MDT0620594.1"/>
    <property type="molecule type" value="Genomic_DNA"/>
</dbReference>
<comment type="similarity">
    <text evidence="1">Belongs to the peptidase M43B family.</text>
</comment>
<dbReference type="CDD" id="cd04275">
    <property type="entry name" value="ZnMc_pappalysin_like"/>
    <property type="match status" value="1"/>
</dbReference>
<proteinExistence type="inferred from homology"/>
<evidence type="ECO:0000256" key="9">
    <source>
        <dbReference type="SAM" id="MobiDB-lite"/>
    </source>
</evidence>
<keyword evidence="4" id="KW-0732">Signal</keyword>
<evidence type="ECO:0000256" key="6">
    <source>
        <dbReference type="ARBA" id="ARBA00022833"/>
    </source>
</evidence>
<reference evidence="11 12" key="1">
    <citation type="submission" date="2023-09" db="EMBL/GenBank/DDBJ databases">
        <authorList>
            <person name="Rey-Velasco X."/>
        </authorList>
    </citation>
    <scope>NUCLEOTIDE SEQUENCE [LARGE SCALE GENOMIC DNA]</scope>
    <source>
        <strain evidence="11 12">P007</strain>
    </source>
</reference>
<evidence type="ECO:0000313" key="11">
    <source>
        <dbReference type="EMBL" id="MDT0620594.1"/>
    </source>
</evidence>
<feature type="region of interest" description="Disordered" evidence="9">
    <location>
        <begin position="99"/>
        <end position="123"/>
    </location>
</feature>
<feature type="compositionally biased region" description="Gly residues" evidence="9">
    <location>
        <begin position="102"/>
        <end position="114"/>
    </location>
</feature>
<dbReference type="PROSITE" id="PS51257">
    <property type="entry name" value="PROKAR_LIPOPROTEIN"/>
    <property type="match status" value="1"/>
</dbReference>
<keyword evidence="7 11" id="KW-0482">Metalloprotease</keyword>
<dbReference type="Gene3D" id="3.40.390.10">
    <property type="entry name" value="Collagenase (Catalytic Domain)"/>
    <property type="match status" value="1"/>
</dbReference>
<dbReference type="Proteomes" id="UP001250662">
    <property type="component" value="Unassembled WGS sequence"/>
</dbReference>
<evidence type="ECO:0000256" key="2">
    <source>
        <dbReference type="ARBA" id="ARBA00022670"/>
    </source>
</evidence>
<sequence>MKKVIFTIAVIGIVAVSCVKEQSPENDDLNSQEVQVDMSDFYVYTDEIETGDQTAKGNSGRECHSMKVLNEKLRANPGLEKKMYDIEFNIRKFIASKKPDGVGNGNGNGNGGGGEEPEPPVDDNLGTITIPVIVHVLYNSAAENISDQQINSQIAVLNADFNASNNDINQVPSLFAPNVGDVDIQFTVDRVIRKSTTRTSFGTNDAIKFNSQGGSDVVTPDTHLNMWIGDIGGGILGYAQFPGGSTATDGVVVGTAFFGTSGTATAPFDGGRTMTHEVGHWLNLRHIWGDGRCNRDDFVSDTPRSDRPNYGCPSFPTTHCRTTDMTMNYMDYVNDDCMYMFTNGQTERMRALFAPGGARDTF</sequence>
<dbReference type="SUPFAM" id="SSF55486">
    <property type="entry name" value="Metalloproteases ('zincins'), catalytic domain"/>
    <property type="match status" value="1"/>
</dbReference>
<dbReference type="PANTHER" id="PTHR47466">
    <property type="match status" value="1"/>
</dbReference>
<evidence type="ECO:0000313" key="12">
    <source>
        <dbReference type="Proteomes" id="UP001250662"/>
    </source>
</evidence>
<dbReference type="InterPro" id="IPR024079">
    <property type="entry name" value="MetalloPept_cat_dom_sf"/>
</dbReference>
<comment type="caution">
    <text evidence="11">The sequence shown here is derived from an EMBL/GenBank/DDBJ whole genome shotgun (WGS) entry which is preliminary data.</text>
</comment>
<evidence type="ECO:0000256" key="3">
    <source>
        <dbReference type="ARBA" id="ARBA00022723"/>
    </source>
</evidence>
<organism evidence="11 12">
    <name type="scientific">Croceitalea vernalis</name>
    <dbReference type="NCBI Taxonomy" id="3075599"/>
    <lineage>
        <taxon>Bacteria</taxon>
        <taxon>Pseudomonadati</taxon>
        <taxon>Bacteroidota</taxon>
        <taxon>Flavobacteriia</taxon>
        <taxon>Flavobacteriales</taxon>
        <taxon>Flavobacteriaceae</taxon>
        <taxon>Croceitalea</taxon>
    </lineage>
</organism>
<keyword evidence="6" id="KW-0862">Zinc</keyword>
<dbReference type="InterPro" id="IPR008754">
    <property type="entry name" value="Peptidase_M43"/>
</dbReference>
<keyword evidence="3" id="KW-0479">Metal-binding</keyword>
<keyword evidence="5" id="KW-0378">Hydrolase</keyword>
<gene>
    <name evidence="11" type="ORF">RM520_03095</name>
</gene>
<dbReference type="RefSeq" id="WP_311386932.1">
    <property type="nucleotide sequence ID" value="NZ_JAVRHU010000001.1"/>
</dbReference>
<protein>
    <submittedName>
        <fullName evidence="11">Zinc metalloprotease</fullName>
    </submittedName>
</protein>
<dbReference type="GO" id="GO:0008237">
    <property type="term" value="F:metallopeptidase activity"/>
    <property type="evidence" value="ECO:0007669"/>
    <property type="project" value="UniProtKB-KW"/>
</dbReference>
<keyword evidence="2" id="KW-0645">Protease</keyword>
<evidence type="ECO:0000256" key="8">
    <source>
        <dbReference type="ARBA" id="ARBA00023157"/>
    </source>
</evidence>
<name>A0ABU3BEL2_9FLAO</name>
<feature type="domain" description="Peptidase M43 pregnancy-associated plasma-A" evidence="10">
    <location>
        <begin position="269"/>
        <end position="352"/>
    </location>
</feature>